<gene>
    <name evidence="2" type="ORF">BJ212DRAFT_1554703</name>
</gene>
<dbReference type="Proteomes" id="UP000807769">
    <property type="component" value="Unassembled WGS sequence"/>
</dbReference>
<sequence>MQLEVAVQEKAESDIMLGMSKECVGSLIDEVAKLRRMVHEMQQASAACDMTIVQLCKEWDLEREREDVNGLNIALGLKQQELELNIVASSTPVPSRAIRHFKRWEIRFRHTFCIFSALRIVKSLNQCCTYPQCIVHINATTNPLENESSSCYRPGRLISHKSLPVQFQHQKPGATLASSSNNGAAMVRTPPPLDSSTYHSQDQGNDYDHDSHHQSNQFWGWELQSLPI</sequence>
<organism evidence="2 3">
    <name type="scientific">Suillus subaureus</name>
    <dbReference type="NCBI Taxonomy" id="48587"/>
    <lineage>
        <taxon>Eukaryota</taxon>
        <taxon>Fungi</taxon>
        <taxon>Dikarya</taxon>
        <taxon>Basidiomycota</taxon>
        <taxon>Agaricomycotina</taxon>
        <taxon>Agaricomycetes</taxon>
        <taxon>Agaricomycetidae</taxon>
        <taxon>Boletales</taxon>
        <taxon>Suillineae</taxon>
        <taxon>Suillaceae</taxon>
        <taxon>Suillus</taxon>
    </lineage>
</organism>
<feature type="compositionally biased region" description="Polar residues" evidence="1">
    <location>
        <begin position="194"/>
        <end position="204"/>
    </location>
</feature>
<keyword evidence="3" id="KW-1185">Reference proteome</keyword>
<feature type="region of interest" description="Disordered" evidence="1">
    <location>
        <begin position="170"/>
        <end position="211"/>
    </location>
</feature>
<dbReference type="AlphaFoldDB" id="A0A9P7EEJ7"/>
<dbReference type="OrthoDB" id="2593174at2759"/>
<dbReference type="GeneID" id="64635953"/>
<dbReference type="EMBL" id="JABBWG010000009">
    <property type="protein sequence ID" value="KAG1819618.1"/>
    <property type="molecule type" value="Genomic_DNA"/>
</dbReference>
<accession>A0A9P7EEJ7</accession>
<protein>
    <submittedName>
        <fullName evidence="2">Uncharacterized protein</fullName>
    </submittedName>
</protein>
<evidence type="ECO:0000313" key="2">
    <source>
        <dbReference type="EMBL" id="KAG1819618.1"/>
    </source>
</evidence>
<dbReference type="RefSeq" id="XP_041195153.1">
    <property type="nucleotide sequence ID" value="XM_041341937.1"/>
</dbReference>
<name>A0A9P7EEJ7_9AGAM</name>
<evidence type="ECO:0000256" key="1">
    <source>
        <dbReference type="SAM" id="MobiDB-lite"/>
    </source>
</evidence>
<comment type="caution">
    <text evidence="2">The sequence shown here is derived from an EMBL/GenBank/DDBJ whole genome shotgun (WGS) entry which is preliminary data.</text>
</comment>
<reference evidence="2" key="1">
    <citation type="journal article" date="2020" name="New Phytol.">
        <title>Comparative genomics reveals dynamic genome evolution in host specialist ectomycorrhizal fungi.</title>
        <authorList>
            <person name="Lofgren L.A."/>
            <person name="Nguyen N.H."/>
            <person name="Vilgalys R."/>
            <person name="Ruytinx J."/>
            <person name="Liao H.L."/>
            <person name="Branco S."/>
            <person name="Kuo A."/>
            <person name="LaButti K."/>
            <person name="Lipzen A."/>
            <person name="Andreopoulos W."/>
            <person name="Pangilinan J."/>
            <person name="Riley R."/>
            <person name="Hundley H."/>
            <person name="Na H."/>
            <person name="Barry K."/>
            <person name="Grigoriev I.V."/>
            <person name="Stajich J.E."/>
            <person name="Kennedy P.G."/>
        </authorList>
    </citation>
    <scope>NUCLEOTIDE SEQUENCE</scope>
    <source>
        <strain evidence="2">MN1</strain>
    </source>
</reference>
<proteinExistence type="predicted"/>
<evidence type="ECO:0000313" key="3">
    <source>
        <dbReference type="Proteomes" id="UP000807769"/>
    </source>
</evidence>